<feature type="domain" description="PepSY" evidence="2">
    <location>
        <begin position="155"/>
        <end position="214"/>
    </location>
</feature>
<sequence>MHAIKPLLLALALAGATALPAAAAEAPAEGPVTGGAPDALLRFDEAGYFAVYDLTLAHGYWTAEATSAAGARVDLVLDAATGALHATGGTGAAAPLTAATVRQRLEAAGYSAIRDLEFDDGFWEADARNPAGRRVELRIHGWTGAIVEERVEGGPVAGGLSAAQILERLAAAGYRNIRNLEFDDGYWEADATNAAGVRVELRIDPVTGEVVHEERD</sequence>
<evidence type="ECO:0000256" key="1">
    <source>
        <dbReference type="SAM" id="SignalP"/>
    </source>
</evidence>
<dbReference type="STRING" id="1300342.I596_1075"/>
<dbReference type="Proteomes" id="UP000076830">
    <property type="component" value="Chromosome"/>
</dbReference>
<gene>
    <name evidence="3" type="ORF">I596_1075</name>
</gene>
<dbReference type="InterPro" id="IPR025711">
    <property type="entry name" value="PepSY"/>
</dbReference>
<reference evidence="3 4" key="1">
    <citation type="submission" date="2016-04" db="EMBL/GenBank/DDBJ databases">
        <title>Complete genome sequence of Dokdonella koreensis DS-123T.</title>
        <authorList>
            <person name="Kim J.F."/>
            <person name="Lee H."/>
            <person name="Kwak M.-J."/>
        </authorList>
    </citation>
    <scope>NUCLEOTIDE SEQUENCE [LARGE SCALE GENOMIC DNA]</scope>
    <source>
        <strain evidence="3 4">DS-123</strain>
    </source>
</reference>
<accession>A0A160DS83</accession>
<feature type="domain" description="PepSY" evidence="2">
    <location>
        <begin position="97"/>
        <end position="149"/>
    </location>
</feature>
<dbReference type="EMBL" id="CP015249">
    <property type="protein sequence ID" value="ANB17105.1"/>
    <property type="molecule type" value="Genomic_DNA"/>
</dbReference>
<organism evidence="3 4">
    <name type="scientific">Dokdonella koreensis DS-123</name>
    <dbReference type="NCBI Taxonomy" id="1300342"/>
    <lineage>
        <taxon>Bacteria</taxon>
        <taxon>Pseudomonadati</taxon>
        <taxon>Pseudomonadota</taxon>
        <taxon>Gammaproteobacteria</taxon>
        <taxon>Lysobacterales</taxon>
        <taxon>Rhodanobacteraceae</taxon>
        <taxon>Dokdonella</taxon>
    </lineage>
</organism>
<feature type="chain" id="PRO_5007813418" evidence="1">
    <location>
        <begin position="24"/>
        <end position="216"/>
    </location>
</feature>
<keyword evidence="1" id="KW-0732">Signal</keyword>
<keyword evidence="4" id="KW-1185">Reference proteome</keyword>
<evidence type="ECO:0000313" key="3">
    <source>
        <dbReference type="EMBL" id="ANB17105.1"/>
    </source>
</evidence>
<proteinExistence type="predicted"/>
<dbReference type="AlphaFoldDB" id="A0A160DS83"/>
<name>A0A160DS83_9GAMM</name>
<feature type="signal peptide" evidence="1">
    <location>
        <begin position="1"/>
        <end position="23"/>
    </location>
</feature>
<dbReference type="RefSeq" id="WP_067645019.1">
    <property type="nucleotide sequence ID" value="NZ_CP015249.1"/>
</dbReference>
<evidence type="ECO:0000259" key="2">
    <source>
        <dbReference type="Pfam" id="PF13670"/>
    </source>
</evidence>
<dbReference type="Pfam" id="PF13670">
    <property type="entry name" value="PepSY_2"/>
    <property type="match status" value="2"/>
</dbReference>
<dbReference type="PATRIC" id="fig|1300342.3.peg.1049"/>
<protein>
    <submittedName>
        <fullName evidence="3">Propeptide PepSY amd peptidase M4</fullName>
    </submittedName>
</protein>
<dbReference type="KEGG" id="dko:I596_1075"/>
<evidence type="ECO:0000313" key="4">
    <source>
        <dbReference type="Proteomes" id="UP000076830"/>
    </source>
</evidence>